<dbReference type="EMBL" id="CP123384">
    <property type="protein sequence ID" value="XCC92726.1"/>
    <property type="molecule type" value="Genomic_DNA"/>
</dbReference>
<dbReference type="InterPro" id="IPR032710">
    <property type="entry name" value="NTF2-like_dom_sf"/>
</dbReference>
<dbReference type="Gene3D" id="3.10.450.50">
    <property type="match status" value="1"/>
</dbReference>
<dbReference type="InterPro" id="IPR037401">
    <property type="entry name" value="SnoaL-like"/>
</dbReference>
<gene>
    <name evidence="2" type="ORF">PVT71_09560</name>
</gene>
<accession>A0AAU8ADC5</accession>
<protein>
    <submittedName>
        <fullName evidence="2">Nuclear transport factor 2 family protein</fullName>
    </submittedName>
</protein>
<dbReference type="SUPFAM" id="SSF54427">
    <property type="entry name" value="NTF2-like"/>
    <property type="match status" value="1"/>
</dbReference>
<sequence>MDDEAAILARLDALAAGFNAHDIDAIMAFFAEDSSLDLPRGPEPHGSRFTGRDDVRRGLMTRFETTPDVHYGEIENFVCGETGISKWLLTGTTPAGEKVRVRGCDFYTFREGKVIRKDSYWKIVV</sequence>
<dbReference type="RefSeq" id="WP_353471553.1">
    <property type="nucleotide sequence ID" value="NZ_CP123384.1"/>
</dbReference>
<evidence type="ECO:0000259" key="1">
    <source>
        <dbReference type="Pfam" id="PF12680"/>
    </source>
</evidence>
<evidence type="ECO:0000313" key="2">
    <source>
        <dbReference type="EMBL" id="XCC92726.1"/>
    </source>
</evidence>
<name>A0AAU8ADC5_9RHOB</name>
<proteinExistence type="predicted"/>
<dbReference type="AlphaFoldDB" id="A0AAU8ADC5"/>
<dbReference type="Pfam" id="PF12680">
    <property type="entry name" value="SnoaL_2"/>
    <property type="match status" value="1"/>
</dbReference>
<organism evidence="2">
    <name type="scientific">Alloyangia sp. H15</name>
    <dbReference type="NCBI Taxonomy" id="3029062"/>
    <lineage>
        <taxon>Bacteria</taxon>
        <taxon>Pseudomonadati</taxon>
        <taxon>Pseudomonadota</taxon>
        <taxon>Alphaproteobacteria</taxon>
        <taxon>Rhodobacterales</taxon>
        <taxon>Roseobacteraceae</taxon>
        <taxon>Alloyangia</taxon>
    </lineage>
</organism>
<reference evidence="2" key="1">
    <citation type="submission" date="2023-02" db="EMBL/GenBank/DDBJ databases">
        <title>Description and genomic characterization of Salipiger bruguierae sp. nov., isolated from the sediment of mangrove plant Bruguiera sexangula.</title>
        <authorList>
            <person name="Long M."/>
        </authorList>
    </citation>
    <scope>NUCLEOTIDE SEQUENCE</scope>
    <source>
        <strain evidence="2">H15</strain>
    </source>
</reference>
<feature type="domain" description="SnoaL-like" evidence="1">
    <location>
        <begin position="13"/>
        <end position="116"/>
    </location>
</feature>